<dbReference type="EMBL" id="RWJF01000001">
    <property type="protein sequence ID" value="RST30394.1"/>
    <property type="molecule type" value="Genomic_DNA"/>
</dbReference>
<protein>
    <recommendedName>
        <fullName evidence="4">UrcA family protein</fullName>
    </recommendedName>
</protein>
<sequence>MRRGLALALLTIPTAAMAAAPGLAIVNAAGADMSGLFIRRVGASEWRSLAPGLSQRATIRPSIAEHECGFDLRATFVGGGEAVWRDVNLCEVKSVTLVRRADGVTFVDYD</sequence>
<accession>A0A429V8Z1</accession>
<keyword evidence="3" id="KW-1185">Reference proteome</keyword>
<evidence type="ECO:0000313" key="2">
    <source>
        <dbReference type="EMBL" id="RST30394.1"/>
    </source>
</evidence>
<evidence type="ECO:0000256" key="1">
    <source>
        <dbReference type="SAM" id="SignalP"/>
    </source>
</evidence>
<proteinExistence type="predicted"/>
<comment type="caution">
    <text evidence="2">The sequence shown here is derived from an EMBL/GenBank/DDBJ whole genome shotgun (WGS) entry which is preliminary data.</text>
</comment>
<evidence type="ECO:0008006" key="4">
    <source>
        <dbReference type="Google" id="ProtNLM"/>
    </source>
</evidence>
<organism evidence="2 3">
    <name type="scientific">Sphingomonas ginkgonis</name>
    <dbReference type="NCBI Taxonomy" id="2315330"/>
    <lineage>
        <taxon>Bacteria</taxon>
        <taxon>Pseudomonadati</taxon>
        <taxon>Pseudomonadota</taxon>
        <taxon>Alphaproteobacteria</taxon>
        <taxon>Sphingomonadales</taxon>
        <taxon>Sphingomonadaceae</taxon>
        <taxon>Sphingomonas</taxon>
    </lineage>
</organism>
<name>A0A429V8Z1_9SPHN</name>
<dbReference type="RefSeq" id="WP_126718226.1">
    <property type="nucleotide sequence ID" value="NZ_RWJF01000001.1"/>
</dbReference>
<dbReference type="AlphaFoldDB" id="A0A429V8Z1"/>
<keyword evidence="1" id="KW-0732">Signal</keyword>
<dbReference type="Proteomes" id="UP000274661">
    <property type="component" value="Unassembled WGS sequence"/>
</dbReference>
<feature type="signal peptide" evidence="1">
    <location>
        <begin position="1"/>
        <end position="18"/>
    </location>
</feature>
<reference evidence="2 3" key="1">
    <citation type="submission" date="2018-12" db="EMBL/GenBank/DDBJ databases">
        <title>Sphingomonas sp. HMF7854 Genome sequencing and assembly.</title>
        <authorList>
            <person name="Cha I."/>
            <person name="Kang H."/>
            <person name="Kim H."/>
            <person name="Kang J."/>
            <person name="Joh K."/>
        </authorList>
    </citation>
    <scope>NUCLEOTIDE SEQUENCE [LARGE SCALE GENOMIC DNA]</scope>
    <source>
        <strain evidence="2 3">HMF7854</strain>
    </source>
</reference>
<evidence type="ECO:0000313" key="3">
    <source>
        <dbReference type="Proteomes" id="UP000274661"/>
    </source>
</evidence>
<gene>
    <name evidence="2" type="ORF">HMF7854_05820</name>
</gene>
<dbReference type="OrthoDB" id="4736977at2"/>
<feature type="chain" id="PRO_5018976181" description="UrcA family protein" evidence="1">
    <location>
        <begin position="19"/>
        <end position="110"/>
    </location>
</feature>